<dbReference type="EMBL" id="AEZJ02000036">
    <property type="protein sequence ID" value="EIG91241.1"/>
    <property type="molecule type" value="Genomic_DNA"/>
</dbReference>
<dbReference type="GO" id="GO:0044403">
    <property type="term" value="P:biological process involved in symbiotic interaction"/>
    <property type="evidence" value="ECO:0007669"/>
    <property type="project" value="InterPro"/>
</dbReference>
<dbReference type="AlphaFoldDB" id="A0A8E0FJL1"/>
<dbReference type="InterPro" id="IPR038436">
    <property type="entry name" value="Effector_NleG_sf"/>
</dbReference>
<proteinExistence type="predicted"/>
<name>A0A8E0FJL1_ECOLX</name>
<comment type="caution">
    <text evidence="1">The sequence shown here is derived from an EMBL/GenBank/DDBJ whole genome shotgun (WGS) entry which is preliminary data.</text>
</comment>
<dbReference type="Gene3D" id="3.30.40.80">
    <property type="entry name" value="Effector protein NleG"/>
    <property type="match status" value="1"/>
</dbReference>
<dbReference type="Pfam" id="PF06416">
    <property type="entry name" value="T3SS_NleG"/>
    <property type="match status" value="1"/>
</dbReference>
<sequence>MKKHHLSLYEILDLPSANLSFQSTFKHCIYLPTRSYFRKLNMNDNIPTARNHKQSTCITEKNMPIFLNFTAGSILPENELASLRYIVQQNQNDTVIIKERYKMDIRYIESVNGFTVNPVCSNHFSIFMARQNTIARNLEQQINNGRSFAQISQDFMLQLSSNIGWKKGAENALKNKIHSHSFVVNPDEFSCDTQFLKCPITLCVPEKGVFVKNALNSNICTLYDKSAFMNLTREHLPHPLSREKIVKEMIIERNMCYFDTISQHFIIMDADQQKQHCK</sequence>
<organism evidence="1 2">
    <name type="scientific">Escherichia coli 97.0246</name>
    <dbReference type="NCBI Taxonomy" id="869670"/>
    <lineage>
        <taxon>Bacteria</taxon>
        <taxon>Pseudomonadati</taxon>
        <taxon>Pseudomonadota</taxon>
        <taxon>Gammaproteobacteria</taxon>
        <taxon>Enterobacterales</taxon>
        <taxon>Enterobacteriaceae</taxon>
        <taxon>Escherichia</taxon>
    </lineage>
</organism>
<accession>A0A8E0FJL1</accession>
<gene>
    <name evidence="1" type="ORF">EC970246_0297</name>
</gene>
<dbReference type="GO" id="GO:0004842">
    <property type="term" value="F:ubiquitin-protein transferase activity"/>
    <property type="evidence" value="ECO:0007669"/>
    <property type="project" value="InterPro"/>
</dbReference>
<evidence type="ECO:0000313" key="1">
    <source>
        <dbReference type="EMBL" id="EIG91241.1"/>
    </source>
</evidence>
<evidence type="ECO:0000313" key="2">
    <source>
        <dbReference type="Proteomes" id="UP000004454"/>
    </source>
</evidence>
<reference evidence="1 2" key="1">
    <citation type="submission" date="2011-12" db="EMBL/GenBank/DDBJ databases">
        <authorList>
            <person name="Brinkac L."/>
            <person name="Radune D."/>
            <person name="Sanka R."/>
            <person name="Selengut J."/>
            <person name="DebRoy C."/>
            <person name="Feng P."/>
            <person name="Fratamico P.M."/>
            <person name="Kapur V."/>
            <person name="Kariyawasam S."/>
            <person name="Losada L."/>
            <person name="Nierman W.C."/>
            <person name="Nelson K."/>
        </authorList>
    </citation>
    <scope>NUCLEOTIDE SEQUENCE [LARGE SCALE GENOMIC DNA]</scope>
    <source>
        <strain evidence="1 2">97.0246</strain>
    </source>
</reference>
<protein>
    <submittedName>
        <fullName evidence="1">PF06416 family protein</fullName>
    </submittedName>
</protein>
<dbReference type="Proteomes" id="UP000004454">
    <property type="component" value="Unassembled WGS sequence"/>
</dbReference>
<dbReference type="InterPro" id="IPR010489">
    <property type="entry name" value="Effector_NleG"/>
</dbReference>